<protein>
    <recommendedName>
        <fullName evidence="3">Pentapeptide repeat-containing protein</fullName>
    </recommendedName>
</protein>
<evidence type="ECO:0008006" key="3">
    <source>
        <dbReference type="Google" id="ProtNLM"/>
    </source>
</evidence>
<name>A0A1I1TGS2_9ACTN</name>
<organism evidence="1 2">
    <name type="scientific">Actinopolyspora alba</name>
    <dbReference type="NCBI Taxonomy" id="673379"/>
    <lineage>
        <taxon>Bacteria</taxon>
        <taxon>Bacillati</taxon>
        <taxon>Actinomycetota</taxon>
        <taxon>Actinomycetes</taxon>
        <taxon>Actinopolysporales</taxon>
        <taxon>Actinopolysporaceae</taxon>
        <taxon>Actinopolyspora</taxon>
        <taxon>Actinopolyspora alba group</taxon>
    </lineage>
</organism>
<gene>
    <name evidence="1" type="ORF">SAMN04487819_10191</name>
</gene>
<evidence type="ECO:0000313" key="1">
    <source>
        <dbReference type="EMBL" id="SFD57774.1"/>
    </source>
</evidence>
<proteinExistence type="predicted"/>
<sequence length="209" mass="23114">MRRPEFDVEQLEPREVTFRGEFEEEEIRVSSGECAGAEGSGQLARALVRDTDLSGSRFARLVLSDVRFGNTDLSNASWQAVHARRVEFERSRAIGLRISLESALDVYAAECRFDYAMIHVNKVKGLLVFDECDLRETVFTGDLSNVVFRGCALDDAEFDPSGANDCDLRGSTLDDTRGLSRMRGARISVDQAASAAVLLATEVGLRIRD</sequence>
<dbReference type="EMBL" id="FOMZ01000001">
    <property type="protein sequence ID" value="SFD57774.1"/>
    <property type="molecule type" value="Genomic_DNA"/>
</dbReference>
<dbReference type="SUPFAM" id="SSF141571">
    <property type="entry name" value="Pentapeptide repeat-like"/>
    <property type="match status" value="1"/>
</dbReference>
<accession>A0A1I1TGS2</accession>
<dbReference type="AlphaFoldDB" id="A0A1I1TGS2"/>
<dbReference type="Proteomes" id="UP000198716">
    <property type="component" value="Unassembled WGS sequence"/>
</dbReference>
<dbReference type="Pfam" id="PF00805">
    <property type="entry name" value="Pentapeptide"/>
    <property type="match status" value="1"/>
</dbReference>
<evidence type="ECO:0000313" key="2">
    <source>
        <dbReference type="Proteomes" id="UP000198716"/>
    </source>
</evidence>
<keyword evidence="2" id="KW-1185">Reference proteome</keyword>
<dbReference type="Gene3D" id="2.160.20.80">
    <property type="entry name" value="E3 ubiquitin-protein ligase SopA"/>
    <property type="match status" value="1"/>
</dbReference>
<reference evidence="2" key="1">
    <citation type="submission" date="2016-10" db="EMBL/GenBank/DDBJ databases">
        <authorList>
            <person name="Varghese N."/>
            <person name="Submissions S."/>
        </authorList>
    </citation>
    <scope>NUCLEOTIDE SEQUENCE [LARGE SCALE GENOMIC DNA]</scope>
    <source>
        <strain evidence="2">DSM 45004</strain>
    </source>
</reference>
<dbReference type="InterPro" id="IPR001646">
    <property type="entry name" value="5peptide_repeat"/>
</dbReference>